<evidence type="ECO:0000313" key="10">
    <source>
        <dbReference type="Proteomes" id="UP000241803"/>
    </source>
</evidence>
<evidence type="ECO:0000256" key="7">
    <source>
        <dbReference type="ARBA" id="ARBA00023237"/>
    </source>
</evidence>
<sequence>MRYLTSTLIASALSLPVQASGIFLQEATTANAGTAGAGDGVYTGSAAAMWTNPATMSGMGESKTTINLLGFDLAMKYHDDTGNGDGKASSVLPSFGIFHAYQVTDDLHVGLSLGAVGGSSLSYGTEWAGAAALDEITLTAMQFNPAVSYRVNEQWAVGAGLQLSWGALEQSTKLLTAEQDSDWAFGVNVGATYKHDDRLSIGASYRSKLEHEFDTSVTGPTSCGLINSLQTDIIVPAIFDVSARYAATPQLDLLTSVQWHRWSEWDTTVLDFGLGDGVAIDRDWDDVWKIAVGADYQLNSQWRLKTGISYESSPQDDSTKQWVDVPVGEQYRYSVGAATHWKDITVDMFYEYADLGSVEIERDRLNLSGTFDGRIHFVGMSFTY</sequence>
<evidence type="ECO:0000256" key="3">
    <source>
        <dbReference type="ARBA" id="ARBA00022452"/>
    </source>
</evidence>
<keyword evidence="7" id="KW-0998">Cell outer membrane</keyword>
<keyword evidence="5 8" id="KW-0732">Signal</keyword>
<dbReference type="GO" id="GO:0009279">
    <property type="term" value="C:cell outer membrane"/>
    <property type="evidence" value="ECO:0007669"/>
    <property type="project" value="UniProtKB-SubCell"/>
</dbReference>
<protein>
    <submittedName>
        <fullName evidence="9">Long-chain fatty acid transporter</fullName>
    </submittedName>
</protein>
<evidence type="ECO:0000256" key="1">
    <source>
        <dbReference type="ARBA" id="ARBA00004571"/>
    </source>
</evidence>
<comment type="similarity">
    <text evidence="2">Belongs to the OmpP1/FadL family.</text>
</comment>
<feature type="chain" id="PRO_5015488779" evidence="8">
    <location>
        <begin position="20"/>
        <end position="384"/>
    </location>
</feature>
<proteinExistence type="inferred from homology"/>
<dbReference type="AlphaFoldDB" id="A0A2T3LEV3"/>
<comment type="subcellular location">
    <subcellularLocation>
        <location evidence="1">Cell outer membrane</location>
        <topology evidence="1">Multi-pass membrane protein</topology>
    </subcellularLocation>
</comment>
<dbReference type="SUPFAM" id="SSF56935">
    <property type="entry name" value="Porins"/>
    <property type="match status" value="1"/>
</dbReference>
<feature type="signal peptide" evidence="8">
    <location>
        <begin position="1"/>
        <end position="19"/>
    </location>
</feature>
<accession>A0A2T3LEV3</accession>
<gene>
    <name evidence="9" type="ORF">C9J47_04980</name>
</gene>
<evidence type="ECO:0000313" key="9">
    <source>
        <dbReference type="EMBL" id="PSV49905.1"/>
    </source>
</evidence>
<evidence type="ECO:0000256" key="5">
    <source>
        <dbReference type="ARBA" id="ARBA00022729"/>
    </source>
</evidence>
<evidence type="ECO:0000256" key="8">
    <source>
        <dbReference type="SAM" id="SignalP"/>
    </source>
</evidence>
<evidence type="ECO:0000256" key="2">
    <source>
        <dbReference type="ARBA" id="ARBA00008163"/>
    </source>
</evidence>
<evidence type="ECO:0000256" key="6">
    <source>
        <dbReference type="ARBA" id="ARBA00023136"/>
    </source>
</evidence>
<keyword evidence="3" id="KW-1134">Transmembrane beta strand</keyword>
<dbReference type="PANTHER" id="PTHR35093">
    <property type="entry name" value="OUTER MEMBRANE PROTEIN NMB0088-RELATED"/>
    <property type="match status" value="1"/>
</dbReference>
<organism evidence="9 10">
    <name type="scientific">Photobacterium indicum</name>
    <dbReference type="NCBI Taxonomy" id="81447"/>
    <lineage>
        <taxon>Bacteria</taxon>
        <taxon>Pseudomonadati</taxon>
        <taxon>Pseudomonadota</taxon>
        <taxon>Gammaproteobacteria</taxon>
        <taxon>Vibrionales</taxon>
        <taxon>Vibrionaceae</taxon>
        <taxon>Photobacterium</taxon>
    </lineage>
</organism>
<dbReference type="GO" id="GO:0015483">
    <property type="term" value="F:long-chain fatty acid transporting porin activity"/>
    <property type="evidence" value="ECO:0007669"/>
    <property type="project" value="TreeGrafter"/>
</dbReference>
<name>A0A2T3LEV3_9GAMM</name>
<dbReference type="Proteomes" id="UP000241803">
    <property type="component" value="Unassembled WGS sequence"/>
</dbReference>
<keyword evidence="4" id="KW-0812">Transmembrane</keyword>
<dbReference type="Gene3D" id="2.40.160.60">
    <property type="entry name" value="Outer membrane protein transport protein (OMPP1/FadL/TodX)"/>
    <property type="match status" value="1"/>
</dbReference>
<dbReference type="PANTHER" id="PTHR35093:SF8">
    <property type="entry name" value="OUTER MEMBRANE PROTEIN NMB0088-RELATED"/>
    <property type="match status" value="1"/>
</dbReference>
<dbReference type="EMBL" id="PYOC01000001">
    <property type="protein sequence ID" value="PSV49905.1"/>
    <property type="molecule type" value="Genomic_DNA"/>
</dbReference>
<dbReference type="RefSeq" id="WP_107252503.1">
    <property type="nucleotide sequence ID" value="NZ_PYOC01000001.1"/>
</dbReference>
<dbReference type="InterPro" id="IPR005017">
    <property type="entry name" value="OMPP1/FadL/TodX"/>
</dbReference>
<reference evidence="9 10" key="1">
    <citation type="submission" date="2018-03" db="EMBL/GenBank/DDBJ databases">
        <title>Whole genome sequencing of Histamine producing bacteria.</title>
        <authorList>
            <person name="Butler K."/>
        </authorList>
    </citation>
    <scope>NUCLEOTIDE SEQUENCE [LARGE SCALE GENOMIC DNA]</scope>
    <source>
        <strain evidence="9 10">ATCC 19614</strain>
    </source>
</reference>
<comment type="caution">
    <text evidence="9">The sequence shown here is derived from an EMBL/GenBank/DDBJ whole genome shotgun (WGS) entry which is preliminary data.</text>
</comment>
<keyword evidence="6" id="KW-0472">Membrane</keyword>
<evidence type="ECO:0000256" key="4">
    <source>
        <dbReference type="ARBA" id="ARBA00022692"/>
    </source>
</evidence>
<dbReference type="Pfam" id="PF03349">
    <property type="entry name" value="Toluene_X"/>
    <property type="match status" value="1"/>
</dbReference>
<keyword evidence="10" id="KW-1185">Reference proteome</keyword>